<comment type="caution">
    <text evidence="1">The sequence shown here is derived from an EMBL/GenBank/DDBJ whole genome shotgun (WGS) entry which is preliminary data.</text>
</comment>
<keyword evidence="2" id="KW-1185">Reference proteome</keyword>
<accession>A0A849K3F6</accession>
<protein>
    <recommendedName>
        <fullName evidence="3">Transcriptional regulator, AbiEi antitoxin, Type IV TA system</fullName>
    </recommendedName>
</protein>
<organism evidence="1 2">
    <name type="scientific">Isoptericola sediminis</name>
    <dbReference type="NCBI Taxonomy" id="2733572"/>
    <lineage>
        <taxon>Bacteria</taxon>
        <taxon>Bacillati</taxon>
        <taxon>Actinomycetota</taxon>
        <taxon>Actinomycetes</taxon>
        <taxon>Micrococcales</taxon>
        <taxon>Promicromonosporaceae</taxon>
        <taxon>Isoptericola</taxon>
    </lineage>
</organism>
<dbReference type="RefSeq" id="WP_171246089.1">
    <property type="nucleotide sequence ID" value="NZ_JABFAJ010000006.1"/>
</dbReference>
<evidence type="ECO:0000313" key="1">
    <source>
        <dbReference type="EMBL" id="NNU26569.1"/>
    </source>
</evidence>
<reference evidence="1 2" key="1">
    <citation type="submission" date="2020-05" db="EMBL/GenBank/DDBJ databases">
        <title>Genome sequence of Isoptericola sp. JC619 isolated from Chilika lagoon, India.</title>
        <authorList>
            <person name="Kumar D."/>
            <person name="Appam K."/>
            <person name="Gandham S."/>
            <person name="Uppada J."/>
            <person name="Sasikala C."/>
            <person name="Venkata Ramana C."/>
        </authorList>
    </citation>
    <scope>NUCLEOTIDE SEQUENCE [LARGE SCALE GENOMIC DNA]</scope>
    <source>
        <strain evidence="1 2">JC619</strain>
    </source>
</reference>
<evidence type="ECO:0000313" key="2">
    <source>
        <dbReference type="Proteomes" id="UP000557204"/>
    </source>
</evidence>
<dbReference type="Proteomes" id="UP000557204">
    <property type="component" value="Unassembled WGS sequence"/>
</dbReference>
<sequence>MSDPPHLPAIHRLEQILSTMAVPGSPLRTMLSADRACPPTVPRAVDLSRADRDRIAAQVAQGALRSDRGVVTPTGHGDTEHAEAVLAGVRALVSSSRSRIWFSHATAAILHGAWSYATPALVHVTHVVKPRVSLTAEPTVRRHFTCLPTREQDLIEGVPVTSPERTLVDCLRTLSPEGALVVADSLFRRGADPREVSRIMTASAGKRGMIQARRLLDVCDPRSGSPGETVARLIAIDDGLPRPECQMEVATTSGTRFVDFGWPEIGVGVEFDGAVKYSGGSFGVPIEVLRRQERRHAEIAEAGVELVRLGWDDLADRYDPGASMREAYYRRLGPRRSAAVGRAS</sequence>
<gene>
    <name evidence="1" type="ORF">HLI28_03305</name>
</gene>
<evidence type="ECO:0008006" key="3">
    <source>
        <dbReference type="Google" id="ProtNLM"/>
    </source>
</evidence>
<dbReference type="AlphaFoldDB" id="A0A849K3F6"/>
<name>A0A849K3F6_9MICO</name>
<dbReference type="EMBL" id="JABFAJ010000006">
    <property type="protein sequence ID" value="NNU26569.1"/>
    <property type="molecule type" value="Genomic_DNA"/>
</dbReference>
<proteinExistence type="predicted"/>